<proteinExistence type="predicted"/>
<evidence type="ECO:0008006" key="3">
    <source>
        <dbReference type="Google" id="ProtNLM"/>
    </source>
</evidence>
<dbReference type="AlphaFoldDB" id="A0A2G6KAC1"/>
<name>A0A2G6KAC1_9BACT</name>
<reference evidence="1 2" key="1">
    <citation type="submission" date="2017-10" db="EMBL/GenBank/DDBJ databases">
        <title>Novel microbial diversity and functional potential in the marine mammal oral microbiome.</title>
        <authorList>
            <person name="Dudek N.K."/>
            <person name="Sun C.L."/>
            <person name="Burstein D."/>
            <person name="Kantor R.S."/>
            <person name="Aliaga Goltsman D.S."/>
            <person name="Bik E.M."/>
            <person name="Thomas B.C."/>
            <person name="Banfield J.F."/>
            <person name="Relman D.A."/>
        </authorList>
    </citation>
    <scope>NUCLEOTIDE SEQUENCE [LARGE SCALE GENOMIC DNA]</scope>
    <source>
        <strain evidence="1">DOLJORAL78_47_16</strain>
    </source>
</reference>
<organism evidence="1 2">
    <name type="scientific">candidate division KSB3 bacterium</name>
    <dbReference type="NCBI Taxonomy" id="2044937"/>
    <lineage>
        <taxon>Bacteria</taxon>
        <taxon>candidate division KSB3</taxon>
    </lineage>
</organism>
<evidence type="ECO:0000313" key="1">
    <source>
        <dbReference type="EMBL" id="PIE31932.1"/>
    </source>
</evidence>
<accession>A0A2G6KAC1</accession>
<dbReference type="Proteomes" id="UP000230821">
    <property type="component" value="Unassembled WGS sequence"/>
</dbReference>
<dbReference type="EMBL" id="PDSK01000123">
    <property type="protein sequence ID" value="PIE31932.1"/>
    <property type="molecule type" value="Genomic_DNA"/>
</dbReference>
<dbReference type="CDD" id="cd00293">
    <property type="entry name" value="USP-like"/>
    <property type="match status" value="1"/>
</dbReference>
<gene>
    <name evidence="1" type="ORF">CSA56_16930</name>
</gene>
<sequence>MNPLSYHSSLQDVRHSRYLADLNRIALYIKERASFLLLYDELFTQLCARRSEKRIQQKIPLDSIVGAIQQYTDFTSNFLRKHAYRQKRWTTAEIAMNGIKNDIPPIDVYQIGEVYIIADGNRRASIARQFGATMIEANITPLTSPDPPRDGVSPDEFILLVEQTDFLTRTGLATHPVFEGFQLTVPGKYSLFDDQIAVYQEVMRAKDALAIPYTDAAIGWYKNLYLPLVAMIDQLEILRDFPWRTAGDLYLWVSEQRFFIRRLSIRYHEASTTEMWDAISPSLDTPSDETDLQKEYAAFLELTDLRTLRPEADLQLTAPGTYHVLEEHIRVHRYFMGLEQKREIPYHKAVKHWYDSVYLPIVQMIQQQHLQEDFPAHTLSDLYLWISEFQFIARQEDAAVAELYLAEMWAHLDNLPYVDVEELLIKIEMIDFLLYTHLIELRPQADLTVSTPGKYRVLEKHIDVHRYFMGIEQQREISFFESVAHWYDMVYIPVLKIIEDQRMVYEFPDLTATDIYLWLSEHQSMLEKQLGAFPPTEIVAEDLITRFGSYKSSPVLHKREAAIERISQKLLDAEQVPEDRKKHDIAARRQEHLFTTILVPLNGRKDGWPVLDLALGIAKREEADISGLHVVSSEHQLDTPALFKLQQQFERRCKAAGVQSTFTVEVGHVAEKIIQHSYQADLLLLQVEAAQVSRFQDTFRPLYRHINRVLLALSAVVPSSLLSVLCVYDGSPKANEALFVSSYLAGCWNLSLIIMTTSNVEANVRSFVKNYVRRRGIEAVFVQQRGRMSECLPKVVHEHGCDVIVLGGTGYHPLLEDIFHKAFEQWGTVLQSPFLIC</sequence>
<comment type="caution">
    <text evidence="1">The sequence shown here is derived from an EMBL/GenBank/DDBJ whole genome shotgun (WGS) entry which is preliminary data.</text>
</comment>
<dbReference type="SUPFAM" id="SSF52402">
    <property type="entry name" value="Adenine nucleotide alpha hydrolases-like"/>
    <property type="match status" value="2"/>
</dbReference>
<evidence type="ECO:0000313" key="2">
    <source>
        <dbReference type="Proteomes" id="UP000230821"/>
    </source>
</evidence>
<dbReference type="Gene3D" id="3.40.50.12370">
    <property type="match status" value="1"/>
</dbReference>
<dbReference type="SUPFAM" id="SSF110849">
    <property type="entry name" value="ParB/Sulfiredoxin"/>
    <property type="match status" value="1"/>
</dbReference>
<protein>
    <recommendedName>
        <fullName evidence="3">UspA domain-containing protein</fullName>
    </recommendedName>
</protein>
<dbReference type="InterPro" id="IPR036086">
    <property type="entry name" value="ParB/Sulfiredoxin_sf"/>
</dbReference>